<evidence type="ECO:0000256" key="2">
    <source>
        <dbReference type="ARBA" id="ARBA00012438"/>
    </source>
</evidence>
<dbReference type="SUPFAM" id="SSF55874">
    <property type="entry name" value="ATPase domain of HSP90 chaperone/DNA topoisomerase II/histidine kinase"/>
    <property type="match status" value="1"/>
</dbReference>
<dbReference type="GO" id="GO:0005886">
    <property type="term" value="C:plasma membrane"/>
    <property type="evidence" value="ECO:0007669"/>
    <property type="project" value="TreeGrafter"/>
</dbReference>
<keyword evidence="3 6" id="KW-0597">Phosphoprotein</keyword>
<feature type="domain" description="Response regulatory" evidence="9">
    <location>
        <begin position="528"/>
        <end position="644"/>
    </location>
</feature>
<sequence length="664" mass="75193">MPISTRYQQISKHSISGMLWMHATAIYPNEYPYNAKKNSRSALQKQGELLLLATRVISFLEGEARMLARSIKLKITEELLIYITKQLMGALSFAVIISWLIWSTLSEQMINKTAWITYANSIFIGCLLFVLYTKHTNQWHSLSLKLQLNLHRIIALLSSSVWLMLILSLSNINTSSDIAATHLTTILVISLGLSAAAALANSAIPSAFYIFTTPINVALTIKLNQLTELFPFAIAFTYIIPFYLLSQFYYAWHMHTQLKREVTYRLENIQLAKLHALAKEKAEQSNLEKSRFLAAASHDLRQPLHALGLYSELLLNENEINKIKPLAQSIYKSCDGLRTMLDAILDLSRIQSQTIKPDLQAINTREVINSLKESFSAAAYKKGLGLKFYGSDLLCLTDTTLLRRILWNLVSNSIRYTYKGRIIVCFRKRQHKLLIQVWDSGIGIEPENVKNIFTEYFQVSNPERDQQRGLGLGLSIVDGLCHTLNTKIHCQSLHGKGSCFSFSQPVTQVDLKKTQTKEIPPKKNITPSILLIDDDSNIRNAVTQLLNSWQFTIKTAENTLQAEQYIKTGYQPQVIISDFRLRGEENGIDTLNRLNQQLPEPALSILLTGDTDPQRIKQTTMSGFTLLHKPIQPAKLRLVITRLLVKKLSENNSPIETPSRTCNS</sequence>
<evidence type="ECO:0000256" key="4">
    <source>
        <dbReference type="ARBA" id="ARBA00022679"/>
    </source>
</evidence>
<dbReference type="EMBL" id="QDDL01000001">
    <property type="protein sequence ID" value="PVZ72135.1"/>
    <property type="molecule type" value="Genomic_DNA"/>
</dbReference>
<evidence type="ECO:0000256" key="1">
    <source>
        <dbReference type="ARBA" id="ARBA00000085"/>
    </source>
</evidence>
<dbReference type="SUPFAM" id="SSF52172">
    <property type="entry name" value="CheY-like"/>
    <property type="match status" value="1"/>
</dbReference>
<proteinExistence type="predicted"/>
<feature type="transmembrane region" description="Helical" evidence="7">
    <location>
        <begin position="79"/>
        <end position="102"/>
    </location>
</feature>
<dbReference type="PROSITE" id="PS50110">
    <property type="entry name" value="RESPONSE_REGULATORY"/>
    <property type="match status" value="1"/>
</dbReference>
<dbReference type="SUPFAM" id="SSF47384">
    <property type="entry name" value="Homodimeric domain of signal transducing histidine kinase"/>
    <property type="match status" value="1"/>
</dbReference>
<keyword evidence="7" id="KW-0812">Transmembrane</keyword>
<protein>
    <recommendedName>
        <fullName evidence="2">histidine kinase</fullName>
        <ecNumber evidence="2">2.7.13.3</ecNumber>
    </recommendedName>
</protein>
<dbReference type="GO" id="GO:0009927">
    <property type="term" value="F:histidine phosphotransfer kinase activity"/>
    <property type="evidence" value="ECO:0007669"/>
    <property type="project" value="TreeGrafter"/>
</dbReference>
<reference evidence="10 11" key="1">
    <citation type="submission" date="2018-04" db="EMBL/GenBank/DDBJ databases">
        <title>Thalassorhabdus spongiae gen. nov., sp. nov., isolated from a marine sponge in South-West Iceland.</title>
        <authorList>
            <person name="Knobloch S."/>
            <person name="Daussin A."/>
            <person name="Johannsson R."/>
            <person name="Marteinsson V.T."/>
        </authorList>
    </citation>
    <scope>NUCLEOTIDE SEQUENCE [LARGE SCALE GENOMIC DNA]</scope>
    <source>
        <strain evidence="10 11">Hp12</strain>
    </source>
</reference>
<evidence type="ECO:0000256" key="5">
    <source>
        <dbReference type="ARBA" id="ARBA00022777"/>
    </source>
</evidence>
<dbReference type="SMART" id="SM00448">
    <property type="entry name" value="REC"/>
    <property type="match status" value="1"/>
</dbReference>
<dbReference type="InterPro" id="IPR001789">
    <property type="entry name" value="Sig_transdc_resp-reg_receiver"/>
</dbReference>
<dbReference type="PRINTS" id="PR00344">
    <property type="entry name" value="BCTRLSENSOR"/>
</dbReference>
<dbReference type="Pfam" id="PF00072">
    <property type="entry name" value="Response_reg"/>
    <property type="match status" value="1"/>
</dbReference>
<evidence type="ECO:0000256" key="6">
    <source>
        <dbReference type="PROSITE-ProRule" id="PRU00169"/>
    </source>
</evidence>
<feature type="transmembrane region" description="Helical" evidence="7">
    <location>
        <begin position="114"/>
        <end position="132"/>
    </location>
</feature>
<keyword evidence="5" id="KW-0418">Kinase</keyword>
<dbReference type="CDD" id="cd00082">
    <property type="entry name" value="HisKA"/>
    <property type="match status" value="1"/>
</dbReference>
<evidence type="ECO:0000259" key="9">
    <source>
        <dbReference type="PROSITE" id="PS50110"/>
    </source>
</evidence>
<evidence type="ECO:0000313" key="11">
    <source>
        <dbReference type="Proteomes" id="UP000244906"/>
    </source>
</evidence>
<dbReference type="PANTHER" id="PTHR43047">
    <property type="entry name" value="TWO-COMPONENT HISTIDINE PROTEIN KINASE"/>
    <property type="match status" value="1"/>
</dbReference>
<dbReference type="PROSITE" id="PS50109">
    <property type="entry name" value="HIS_KIN"/>
    <property type="match status" value="1"/>
</dbReference>
<evidence type="ECO:0000256" key="3">
    <source>
        <dbReference type="ARBA" id="ARBA00022553"/>
    </source>
</evidence>
<dbReference type="Gene3D" id="1.10.287.130">
    <property type="match status" value="1"/>
</dbReference>
<dbReference type="InterPro" id="IPR003661">
    <property type="entry name" value="HisK_dim/P_dom"/>
</dbReference>
<dbReference type="InterPro" id="IPR036097">
    <property type="entry name" value="HisK_dim/P_sf"/>
</dbReference>
<keyword evidence="4" id="KW-0808">Transferase</keyword>
<dbReference type="Gene3D" id="3.30.565.10">
    <property type="entry name" value="Histidine kinase-like ATPase, C-terminal domain"/>
    <property type="match status" value="1"/>
</dbReference>
<evidence type="ECO:0000313" key="10">
    <source>
        <dbReference type="EMBL" id="PVZ72135.1"/>
    </source>
</evidence>
<dbReference type="Pfam" id="PF00512">
    <property type="entry name" value="HisKA"/>
    <property type="match status" value="1"/>
</dbReference>
<dbReference type="SMART" id="SM00387">
    <property type="entry name" value="HATPase_c"/>
    <property type="match status" value="1"/>
</dbReference>
<dbReference type="Proteomes" id="UP000244906">
    <property type="component" value="Unassembled WGS sequence"/>
</dbReference>
<keyword evidence="11" id="KW-1185">Reference proteome</keyword>
<accession>A0A2V1H5V3</accession>
<comment type="caution">
    <text evidence="10">The sequence shown here is derived from an EMBL/GenBank/DDBJ whole genome shotgun (WGS) entry which is preliminary data.</text>
</comment>
<dbReference type="InterPro" id="IPR036890">
    <property type="entry name" value="HATPase_C_sf"/>
</dbReference>
<dbReference type="EC" id="2.7.13.3" evidence="2"/>
<name>A0A2V1H5V3_9GAMM</name>
<evidence type="ECO:0000259" key="8">
    <source>
        <dbReference type="PROSITE" id="PS50109"/>
    </source>
</evidence>
<feature type="domain" description="Histidine kinase" evidence="8">
    <location>
        <begin position="295"/>
        <end position="508"/>
    </location>
</feature>
<comment type="catalytic activity">
    <reaction evidence="1">
        <text>ATP + protein L-histidine = ADP + protein N-phospho-L-histidine.</text>
        <dbReference type="EC" id="2.7.13.3"/>
    </reaction>
</comment>
<feature type="transmembrane region" description="Helical" evidence="7">
    <location>
        <begin position="178"/>
        <end position="200"/>
    </location>
</feature>
<dbReference type="PANTHER" id="PTHR43047:SF9">
    <property type="entry name" value="HISTIDINE KINASE"/>
    <property type="match status" value="1"/>
</dbReference>
<dbReference type="InterPro" id="IPR011006">
    <property type="entry name" value="CheY-like_superfamily"/>
</dbReference>
<dbReference type="InterPro" id="IPR004358">
    <property type="entry name" value="Sig_transdc_His_kin-like_C"/>
</dbReference>
<dbReference type="InterPro" id="IPR003594">
    <property type="entry name" value="HATPase_dom"/>
</dbReference>
<gene>
    <name evidence="10" type="ORF">DC094_03720</name>
</gene>
<dbReference type="SMART" id="SM00388">
    <property type="entry name" value="HisKA"/>
    <property type="match status" value="1"/>
</dbReference>
<evidence type="ECO:0000256" key="7">
    <source>
        <dbReference type="SAM" id="Phobius"/>
    </source>
</evidence>
<dbReference type="Pfam" id="PF02518">
    <property type="entry name" value="HATPase_c"/>
    <property type="match status" value="1"/>
</dbReference>
<feature type="transmembrane region" description="Helical" evidence="7">
    <location>
        <begin position="153"/>
        <end position="172"/>
    </location>
</feature>
<dbReference type="Gene3D" id="3.40.50.2300">
    <property type="match status" value="1"/>
</dbReference>
<dbReference type="CDD" id="cd00156">
    <property type="entry name" value="REC"/>
    <property type="match status" value="1"/>
</dbReference>
<organism evidence="10 11">
    <name type="scientific">Pelagibaculum spongiae</name>
    <dbReference type="NCBI Taxonomy" id="2080658"/>
    <lineage>
        <taxon>Bacteria</taxon>
        <taxon>Pseudomonadati</taxon>
        <taxon>Pseudomonadota</taxon>
        <taxon>Gammaproteobacteria</taxon>
        <taxon>Oceanospirillales</taxon>
        <taxon>Pelagibaculum</taxon>
    </lineage>
</organism>
<dbReference type="AlphaFoldDB" id="A0A2V1H5V3"/>
<keyword evidence="7" id="KW-1133">Transmembrane helix</keyword>
<feature type="modified residue" description="4-aspartylphosphate" evidence="6">
    <location>
        <position position="578"/>
    </location>
</feature>
<feature type="transmembrane region" description="Helical" evidence="7">
    <location>
        <begin position="229"/>
        <end position="252"/>
    </location>
</feature>
<dbReference type="InterPro" id="IPR005467">
    <property type="entry name" value="His_kinase_dom"/>
</dbReference>
<dbReference type="GO" id="GO:0000155">
    <property type="term" value="F:phosphorelay sensor kinase activity"/>
    <property type="evidence" value="ECO:0007669"/>
    <property type="project" value="InterPro"/>
</dbReference>
<keyword evidence="7" id="KW-0472">Membrane</keyword>